<name>A0A9P6SWJ3_9FUNG</name>
<feature type="region of interest" description="Disordered" evidence="1">
    <location>
        <begin position="765"/>
        <end position="802"/>
    </location>
</feature>
<feature type="compositionally biased region" description="Acidic residues" evidence="1">
    <location>
        <begin position="90"/>
        <end position="100"/>
    </location>
</feature>
<feature type="compositionally biased region" description="Basic and acidic residues" evidence="1">
    <location>
        <begin position="156"/>
        <end position="177"/>
    </location>
</feature>
<feature type="compositionally biased region" description="Acidic residues" evidence="1">
    <location>
        <begin position="458"/>
        <end position="468"/>
    </location>
</feature>
<dbReference type="AlphaFoldDB" id="A0A9P6SWJ3"/>
<feature type="compositionally biased region" description="Basic and acidic residues" evidence="1">
    <location>
        <begin position="131"/>
        <end position="144"/>
    </location>
</feature>
<dbReference type="Proteomes" id="UP000703661">
    <property type="component" value="Unassembled WGS sequence"/>
</dbReference>
<evidence type="ECO:0000313" key="3">
    <source>
        <dbReference type="Proteomes" id="UP000703661"/>
    </source>
</evidence>
<feature type="compositionally biased region" description="Polar residues" evidence="1">
    <location>
        <begin position="679"/>
        <end position="693"/>
    </location>
</feature>
<feature type="compositionally biased region" description="Polar residues" evidence="1">
    <location>
        <begin position="382"/>
        <end position="396"/>
    </location>
</feature>
<comment type="caution">
    <text evidence="2">The sequence shown here is derived from an EMBL/GenBank/DDBJ whole genome shotgun (WGS) entry which is preliminary data.</text>
</comment>
<organism evidence="2 3">
    <name type="scientific">Entomortierella chlamydospora</name>
    <dbReference type="NCBI Taxonomy" id="101097"/>
    <lineage>
        <taxon>Eukaryota</taxon>
        <taxon>Fungi</taxon>
        <taxon>Fungi incertae sedis</taxon>
        <taxon>Mucoromycota</taxon>
        <taxon>Mortierellomycotina</taxon>
        <taxon>Mortierellomycetes</taxon>
        <taxon>Mortierellales</taxon>
        <taxon>Mortierellaceae</taxon>
        <taxon>Entomortierella</taxon>
    </lineage>
</organism>
<feature type="compositionally biased region" description="Low complexity" evidence="1">
    <location>
        <begin position="595"/>
        <end position="625"/>
    </location>
</feature>
<feature type="compositionally biased region" description="Polar residues" evidence="1">
    <location>
        <begin position="849"/>
        <end position="879"/>
    </location>
</feature>
<accession>A0A9P6SWJ3</accession>
<feature type="compositionally biased region" description="Low complexity" evidence="1">
    <location>
        <begin position="632"/>
        <end position="647"/>
    </location>
</feature>
<feature type="region of interest" description="Disordered" evidence="1">
    <location>
        <begin position="32"/>
        <end position="102"/>
    </location>
</feature>
<feature type="region of interest" description="Disordered" evidence="1">
    <location>
        <begin position="844"/>
        <end position="935"/>
    </location>
</feature>
<feature type="compositionally biased region" description="Low complexity" evidence="1">
    <location>
        <begin position="694"/>
        <end position="710"/>
    </location>
</feature>
<protein>
    <submittedName>
        <fullName evidence="2">Uncharacterized protein</fullName>
    </submittedName>
</protein>
<feature type="compositionally biased region" description="Low complexity" evidence="1">
    <location>
        <begin position="229"/>
        <end position="274"/>
    </location>
</feature>
<feature type="region of interest" description="Disordered" evidence="1">
    <location>
        <begin position="983"/>
        <end position="1021"/>
    </location>
</feature>
<evidence type="ECO:0000313" key="2">
    <source>
        <dbReference type="EMBL" id="KAG0008320.1"/>
    </source>
</evidence>
<sequence>MSSNTSNSTSLGGTANSKAKANALRAIDALLSEATNTAKTPTRRMQPLPPNRRDTLARSPYIPSSHPDSFTRQDYYDNDDNNNSNGKENDESESESDDATLDAYSSSKEFAVLLQSHVQKQQLLHRQRLQRQHEKQQRLRDYTEHQQNITPKQRWKREDGRVDGREDGSDQEQNERYERELGEIDPQAHETQIHASDLPNPFLGPPTQDPTSPFVTRQRKSLKTKSQNTAAASTSSPITTPATPTTSNTAGSLTQTPGAAPTTTTGGATSGVTPKRQYKKTILRQQAALLAAQIKDENEIRDMEATRRVFARTSVIEHLRSLRSRLAYAHYKVDQGLEEQPLHIVAELFEESLGESGDSDDNHGASASRDSGPTAPAPVDTPTRQLTANERGNTVSLEEPPVPYAIQISSAEPGDDKRNLVSEELSSYQGLDDGRPLSLLWKTPTKNSRGRQIHVYSDEDSGSDDATDSDPGVYTPTPKSLSHVDLPITLTRDELLLQQQLQLEELQRKQLEQLQELQRMQREQQIALQKAHAQLRERHNSNSNDEAVASASRSRGNIRLVKANSNIDKENAESSTGGIRSGKVRQHTTVSVPLQQSQPKQPSPSPARAQQRAGKSSSKSKPTSSLFPNDDSSPTSSPSRQSSTRTTHIANQPSRSSSTAATETPERRPQMRRQPLGSMDSNTSQNDIPTSLSQQQQEYRQRQQQKLQQNRQKEQELLQRQRLLEQRQQQQQKRKQLLLQLQQHQLQEQSQRRTQDALLPLPIHSSSALSRPKSSPVTATTIQSTPKKKKPLNPVQKAPSTENILASVRSTPTSVRSAMIATSPSLLAAKNALLGNKRAHAAFEDKENLTSTQSSPLSKETYTAQRNASSARDQTNSPSKVYKRQKPASQVVDKSTLDLPRPSATSPALIPKSHPTSTIAVDAPASSSPSSALSTHVRSTPEVTPVMQAPSPFLVPSPQVDASEALRTSREFFKCFEQWMSDPSNGEIDNPPLDPVSQPVPQLSTPLSISNPESKEDQVLTQGCTKDYNQSVEDSDQGDETELDESEIDRLLYSEVGEDYGSYGDHGCVSTPGSELGQPELISDPGNVEVYDWFSDATQDLALYGSSDQHLSILSMDPTLSSSPAELTEALELGL</sequence>
<feature type="region of interest" description="Disordered" evidence="1">
    <location>
        <begin position="124"/>
        <end position="177"/>
    </location>
</feature>
<evidence type="ECO:0000256" key="1">
    <source>
        <dbReference type="SAM" id="MobiDB-lite"/>
    </source>
</evidence>
<gene>
    <name evidence="2" type="ORF">BGZ80_003582</name>
</gene>
<dbReference type="EMBL" id="JAAAID010001958">
    <property type="protein sequence ID" value="KAG0008320.1"/>
    <property type="molecule type" value="Genomic_DNA"/>
</dbReference>
<feature type="compositionally biased region" description="Low complexity" evidence="1">
    <location>
        <begin position="923"/>
        <end position="934"/>
    </location>
</feature>
<feature type="region of interest" description="Disordered" evidence="1">
    <location>
        <begin position="353"/>
        <end position="402"/>
    </location>
</feature>
<feature type="region of interest" description="Disordered" evidence="1">
    <location>
        <begin position="195"/>
        <end position="277"/>
    </location>
</feature>
<proteinExistence type="predicted"/>
<feature type="non-terminal residue" evidence="2">
    <location>
        <position position="1"/>
    </location>
</feature>
<keyword evidence="3" id="KW-1185">Reference proteome</keyword>
<feature type="compositionally biased region" description="Polar residues" evidence="1">
    <location>
        <begin position="776"/>
        <end position="785"/>
    </location>
</feature>
<feature type="region of interest" description="Disordered" evidence="1">
    <location>
        <begin position="531"/>
        <end position="713"/>
    </location>
</feature>
<feature type="compositionally biased region" description="Polar residues" evidence="1">
    <location>
        <begin position="541"/>
        <end position="555"/>
    </location>
</feature>
<feature type="region of interest" description="Disordered" evidence="1">
    <location>
        <begin position="432"/>
        <end position="482"/>
    </location>
</feature>
<reference evidence="2" key="1">
    <citation type="journal article" date="2020" name="Fungal Divers.">
        <title>Resolving the Mortierellaceae phylogeny through synthesis of multi-gene phylogenetics and phylogenomics.</title>
        <authorList>
            <person name="Vandepol N."/>
            <person name="Liber J."/>
            <person name="Desiro A."/>
            <person name="Na H."/>
            <person name="Kennedy M."/>
            <person name="Barry K."/>
            <person name="Grigoriev I.V."/>
            <person name="Miller A.N."/>
            <person name="O'Donnell K."/>
            <person name="Stajich J.E."/>
            <person name="Bonito G."/>
        </authorList>
    </citation>
    <scope>NUCLEOTIDE SEQUENCE</scope>
    <source>
        <strain evidence="2">NRRL 2769</strain>
    </source>
</reference>
<feature type="compositionally biased region" description="Polar residues" evidence="1">
    <location>
        <begin position="648"/>
        <end position="662"/>
    </location>
</feature>
<feature type="compositionally biased region" description="Low complexity" evidence="1">
    <location>
        <begin position="765"/>
        <end position="775"/>
    </location>
</feature>
<feature type="compositionally biased region" description="Polar residues" evidence="1">
    <location>
        <begin position="999"/>
        <end position="1012"/>
    </location>
</feature>